<dbReference type="AlphaFoldDB" id="A0A367L0T1"/>
<accession>A0A367L0T1</accession>
<dbReference type="Proteomes" id="UP000253664">
    <property type="component" value="Unassembled WGS sequence"/>
</dbReference>
<protein>
    <submittedName>
        <fullName evidence="1">Uncharacterized protein</fullName>
    </submittedName>
</protein>
<evidence type="ECO:0000313" key="2">
    <source>
        <dbReference type="Proteomes" id="UP000253664"/>
    </source>
</evidence>
<proteinExistence type="predicted"/>
<comment type="caution">
    <text evidence="1">The sequence shown here is derived from an EMBL/GenBank/DDBJ whole genome shotgun (WGS) entry which is preliminary data.</text>
</comment>
<organism evidence="1 2">
    <name type="scientific">Ophiocordyceps polyrhachis-furcata BCC 54312</name>
    <dbReference type="NCBI Taxonomy" id="1330021"/>
    <lineage>
        <taxon>Eukaryota</taxon>
        <taxon>Fungi</taxon>
        <taxon>Dikarya</taxon>
        <taxon>Ascomycota</taxon>
        <taxon>Pezizomycotina</taxon>
        <taxon>Sordariomycetes</taxon>
        <taxon>Hypocreomycetidae</taxon>
        <taxon>Hypocreales</taxon>
        <taxon>Ophiocordycipitaceae</taxon>
        <taxon>Ophiocordyceps</taxon>
    </lineage>
</organism>
<dbReference type="EMBL" id="LKCN02000023">
    <property type="protein sequence ID" value="RCI07822.1"/>
    <property type="molecule type" value="Genomic_DNA"/>
</dbReference>
<gene>
    <name evidence="1" type="ORF">L249_5830</name>
</gene>
<evidence type="ECO:0000313" key="1">
    <source>
        <dbReference type="EMBL" id="RCI07822.1"/>
    </source>
</evidence>
<keyword evidence="2" id="KW-1185">Reference proteome</keyword>
<name>A0A367L0T1_9HYPO</name>
<reference evidence="1 2" key="1">
    <citation type="journal article" date="2015" name="BMC Genomics">
        <title>Insights from the genome of Ophiocordyceps polyrhachis-furcata to pathogenicity and host specificity in insect fungi.</title>
        <authorList>
            <person name="Wichadakul D."/>
            <person name="Kobmoo N."/>
            <person name="Ingsriswang S."/>
            <person name="Tangphatsornruang S."/>
            <person name="Chantasingh D."/>
            <person name="Luangsa-ard J.J."/>
            <person name="Eurwilaichitr L."/>
        </authorList>
    </citation>
    <scope>NUCLEOTIDE SEQUENCE [LARGE SCALE GENOMIC DNA]</scope>
    <source>
        <strain evidence="1 2">BCC 54312</strain>
    </source>
</reference>
<sequence length="166" mass="19719">MRRRDVRVAVVLAVMPDLDDVWCWKEDGVRHAWQHPPHMGRWPWLAGWLLPRHMSCASNVYIHHTYLGTDRYDMEYDYEDTGVRTHDEMFVKHAYYHSNTHSLTTLPLAKTTLQPASPPTESKAKRHQDIKKKKNLHFFSSFPYLNISMNRLTWPIRFDPRKTDAC</sequence>